<accession>A0A4R6R581</accession>
<evidence type="ECO:0000313" key="3">
    <source>
        <dbReference type="Proteomes" id="UP000294593"/>
    </source>
</evidence>
<dbReference type="GO" id="GO:0045732">
    <property type="term" value="P:positive regulation of protein catabolic process"/>
    <property type="evidence" value="ECO:0007669"/>
    <property type="project" value="TreeGrafter"/>
</dbReference>
<dbReference type="Gene3D" id="2.30.30.220">
    <property type="entry name" value="SspB-like"/>
    <property type="match status" value="1"/>
</dbReference>
<dbReference type="Proteomes" id="UP000294593">
    <property type="component" value="Unassembled WGS sequence"/>
</dbReference>
<dbReference type="Pfam" id="PF04386">
    <property type="entry name" value="SspB"/>
    <property type="match status" value="1"/>
</dbReference>
<dbReference type="RefSeq" id="WP_133611006.1">
    <property type="nucleotide sequence ID" value="NZ_SNXW01000011.1"/>
</dbReference>
<dbReference type="PANTHER" id="PTHR37486:SF1">
    <property type="entry name" value="STRINGENT STARVATION PROTEIN B"/>
    <property type="match status" value="1"/>
</dbReference>
<dbReference type="GO" id="GO:0005840">
    <property type="term" value="C:ribosome"/>
    <property type="evidence" value="ECO:0007669"/>
    <property type="project" value="TreeGrafter"/>
</dbReference>
<feature type="region of interest" description="Disordered" evidence="1">
    <location>
        <begin position="140"/>
        <end position="205"/>
    </location>
</feature>
<name>A0A4R6R581_9BURK</name>
<reference evidence="2 3" key="1">
    <citation type="submission" date="2019-03" db="EMBL/GenBank/DDBJ databases">
        <title>Genomic Encyclopedia of Type Strains, Phase IV (KMG-IV): sequencing the most valuable type-strain genomes for metagenomic binning, comparative biology and taxonomic classification.</title>
        <authorList>
            <person name="Goeker M."/>
        </authorList>
    </citation>
    <scope>NUCLEOTIDE SEQUENCE [LARGE SCALE GENOMIC DNA]</scope>
    <source>
        <strain evidence="2 3">DSM 11901</strain>
    </source>
</reference>
<evidence type="ECO:0000313" key="2">
    <source>
        <dbReference type="EMBL" id="TDP80706.1"/>
    </source>
</evidence>
<feature type="region of interest" description="Disordered" evidence="1">
    <location>
        <begin position="107"/>
        <end position="127"/>
    </location>
</feature>
<dbReference type="EMBL" id="SNXW01000011">
    <property type="protein sequence ID" value="TDP80706.1"/>
    <property type="molecule type" value="Genomic_DNA"/>
</dbReference>
<dbReference type="OrthoDB" id="9797358at2"/>
<dbReference type="PIRSF" id="PIRSF005276">
    <property type="entry name" value="SspB"/>
    <property type="match status" value="1"/>
</dbReference>
<gene>
    <name evidence="2" type="ORF">EV672_11142</name>
</gene>
<dbReference type="SUPFAM" id="SSF101738">
    <property type="entry name" value="SspB-like"/>
    <property type="match status" value="1"/>
</dbReference>
<proteinExistence type="predicted"/>
<feature type="compositionally biased region" description="Basic and acidic residues" evidence="1">
    <location>
        <begin position="162"/>
        <end position="174"/>
    </location>
</feature>
<dbReference type="NCBIfam" id="NF008769">
    <property type="entry name" value="PRK11798.2-5"/>
    <property type="match status" value="1"/>
</dbReference>
<keyword evidence="3" id="KW-1185">Reference proteome</keyword>
<protein>
    <submittedName>
        <fullName evidence="2">Stringent starvation protein B</fullName>
    </submittedName>
</protein>
<feature type="compositionally biased region" description="Low complexity" evidence="1">
    <location>
        <begin position="140"/>
        <end position="159"/>
    </location>
</feature>
<dbReference type="InterPro" id="IPR007481">
    <property type="entry name" value="SspB"/>
</dbReference>
<organism evidence="2 3">
    <name type="scientific">Aquabacterium commune</name>
    <dbReference type="NCBI Taxonomy" id="70586"/>
    <lineage>
        <taxon>Bacteria</taxon>
        <taxon>Pseudomonadati</taxon>
        <taxon>Pseudomonadota</taxon>
        <taxon>Betaproteobacteria</taxon>
        <taxon>Burkholderiales</taxon>
        <taxon>Aquabacterium</taxon>
    </lineage>
</organism>
<dbReference type="InterPro" id="IPR036760">
    <property type="entry name" value="SspB-like_sf"/>
</dbReference>
<evidence type="ECO:0000256" key="1">
    <source>
        <dbReference type="SAM" id="MobiDB-lite"/>
    </source>
</evidence>
<dbReference type="PANTHER" id="PTHR37486">
    <property type="entry name" value="STRINGENT STARVATION PROTEIN B"/>
    <property type="match status" value="1"/>
</dbReference>
<comment type="caution">
    <text evidence="2">The sequence shown here is derived from an EMBL/GenBank/DDBJ whole genome shotgun (WGS) entry which is preliminary data.</text>
</comment>
<dbReference type="GO" id="GO:0005829">
    <property type="term" value="C:cytosol"/>
    <property type="evidence" value="ECO:0007669"/>
    <property type="project" value="TreeGrafter"/>
</dbReference>
<dbReference type="AlphaFoldDB" id="A0A4R6R581"/>
<sequence length="205" mass="21594">MSIEQDSQGSSTRPYLIRALHDWCTDNGFTPYLAVYVDRSVQVPQEYVKNNEIVLNVSFEATSQLQLGNEFVEFKARFGGVARDISVPVDHVIAIYARENGQGMAFPVPTPLGGQGVDSPASAPAGDDAHLVDAEVQLDAGASPGAGTPAAGGLRLAPAQKAPKERPSPVKAVDKLAQSPTSDDADPQPPEPPTGGGRPALRRVK</sequence>